<dbReference type="Gene3D" id="1.20.1530.20">
    <property type="match status" value="1"/>
</dbReference>
<evidence type="ECO:0000256" key="4">
    <source>
        <dbReference type="ARBA" id="ARBA00022475"/>
    </source>
</evidence>
<evidence type="ECO:0000313" key="10">
    <source>
        <dbReference type="Proteomes" id="UP001060112"/>
    </source>
</evidence>
<feature type="transmembrane region" description="Helical" evidence="8">
    <location>
        <begin position="287"/>
        <end position="307"/>
    </location>
</feature>
<feature type="transmembrane region" description="Helical" evidence="8">
    <location>
        <begin position="255"/>
        <end position="275"/>
    </location>
</feature>
<gene>
    <name evidence="9" type="ORF">NMU03_05315</name>
</gene>
<evidence type="ECO:0000256" key="5">
    <source>
        <dbReference type="ARBA" id="ARBA00022692"/>
    </source>
</evidence>
<evidence type="ECO:0000256" key="8">
    <source>
        <dbReference type="SAM" id="Phobius"/>
    </source>
</evidence>
<feature type="transmembrane region" description="Helical" evidence="8">
    <location>
        <begin position="36"/>
        <end position="55"/>
    </location>
</feature>
<feature type="transmembrane region" description="Helical" evidence="8">
    <location>
        <begin position="227"/>
        <end position="249"/>
    </location>
</feature>
<evidence type="ECO:0000313" key="9">
    <source>
        <dbReference type="EMBL" id="UTY40217.1"/>
    </source>
</evidence>
<feature type="transmembrane region" description="Helical" evidence="8">
    <location>
        <begin position="193"/>
        <end position="215"/>
    </location>
</feature>
<comment type="similarity">
    <text evidence="2">Belongs to the auxin efflux carrier (TC 2.A.69) family.</text>
</comment>
<proteinExistence type="inferred from homology"/>
<evidence type="ECO:0000256" key="6">
    <source>
        <dbReference type="ARBA" id="ARBA00022989"/>
    </source>
</evidence>
<feature type="transmembrane region" description="Helical" evidence="8">
    <location>
        <begin position="67"/>
        <end position="88"/>
    </location>
</feature>
<feature type="transmembrane region" description="Helical" evidence="8">
    <location>
        <begin position="128"/>
        <end position="152"/>
    </location>
</feature>
<feature type="transmembrane region" description="Helical" evidence="8">
    <location>
        <begin position="164"/>
        <end position="181"/>
    </location>
</feature>
<dbReference type="PANTHER" id="PTHR36838">
    <property type="entry name" value="AUXIN EFFLUX CARRIER FAMILY PROTEIN"/>
    <property type="match status" value="1"/>
</dbReference>
<dbReference type="InterPro" id="IPR038770">
    <property type="entry name" value="Na+/solute_symporter_sf"/>
</dbReference>
<keyword evidence="6 8" id="KW-1133">Transmembrane helix</keyword>
<dbReference type="PANTHER" id="PTHR36838:SF1">
    <property type="entry name" value="SLR1864 PROTEIN"/>
    <property type="match status" value="1"/>
</dbReference>
<name>A0ABY5I8G1_9FIRM</name>
<dbReference type="EMBL" id="CP101620">
    <property type="protein sequence ID" value="UTY40217.1"/>
    <property type="molecule type" value="Genomic_DNA"/>
</dbReference>
<reference evidence="9" key="1">
    <citation type="submission" date="2022-07" db="EMBL/GenBank/DDBJ databases">
        <title>Faecal culturing of patients with breast cancer.</title>
        <authorList>
            <person name="Teng N.M.Y."/>
            <person name="Kiu R."/>
            <person name="Evans R."/>
            <person name="Baker D.J."/>
            <person name="Zenner C."/>
            <person name="Robinson S.D."/>
            <person name="Hall L.J."/>
        </authorList>
    </citation>
    <scope>NUCLEOTIDE SEQUENCE</scope>
    <source>
        <strain evidence="9">LH1062</strain>
    </source>
</reference>
<feature type="transmembrane region" description="Helical" evidence="8">
    <location>
        <begin position="6"/>
        <end position="24"/>
    </location>
</feature>
<dbReference type="RefSeq" id="WP_290141642.1">
    <property type="nucleotide sequence ID" value="NZ_CP101620.1"/>
</dbReference>
<keyword evidence="3" id="KW-0813">Transport</keyword>
<keyword evidence="5 8" id="KW-0812">Transmembrane</keyword>
<dbReference type="InterPro" id="IPR004776">
    <property type="entry name" value="Mem_transp_PIN-like"/>
</dbReference>
<evidence type="ECO:0000256" key="1">
    <source>
        <dbReference type="ARBA" id="ARBA00004651"/>
    </source>
</evidence>
<evidence type="ECO:0000256" key="2">
    <source>
        <dbReference type="ARBA" id="ARBA00010145"/>
    </source>
</evidence>
<protein>
    <submittedName>
        <fullName evidence="9">AEC family transporter</fullName>
    </submittedName>
</protein>
<keyword evidence="4" id="KW-1003">Cell membrane</keyword>
<keyword evidence="7 8" id="KW-0472">Membrane</keyword>
<evidence type="ECO:0000256" key="7">
    <source>
        <dbReference type="ARBA" id="ARBA00023136"/>
    </source>
</evidence>
<accession>A0ABY5I8G1</accession>
<comment type="subcellular location">
    <subcellularLocation>
        <location evidence="1">Cell membrane</location>
        <topology evidence="1">Multi-pass membrane protein</topology>
    </subcellularLocation>
</comment>
<organism evidence="9 10">
    <name type="scientific">Allocoprobacillus halotolerans</name>
    <dbReference type="NCBI Taxonomy" id="2944914"/>
    <lineage>
        <taxon>Bacteria</taxon>
        <taxon>Bacillati</taxon>
        <taxon>Bacillota</taxon>
        <taxon>Erysipelotrichia</taxon>
        <taxon>Erysipelotrichales</taxon>
        <taxon>Erysipelotrichaceae</taxon>
        <taxon>Allocoprobacillus</taxon>
    </lineage>
</organism>
<sequence>MDIQVIILQMIQLFLVITLGYILLKIKILDTDFNKRLTTLLLSVTTPALIVSSVLSSTVEKDISQIIFVFIVGLVIFIILPILGFLIVKIIKVPIHQQGLYIFMTMFSNIGFMGFPVMKSIFGNQAVFLTAIFNMIFNLLVFTFGIVLMNYHSPQKIKMNAQQLLSPGVIASFIALIIYLTDLHVPDVVASTITMVGDITTPIAMMLIGSTLATIPLKEVFNEIRIYPFTILKQIIIPIIAYPVLSFFIQDSLILGVSLIMIAMPVANTAVLFATEYQKDVALAAKSVFMTTLLSIITIPLIVALFLS</sequence>
<keyword evidence="10" id="KW-1185">Reference proteome</keyword>
<evidence type="ECO:0000256" key="3">
    <source>
        <dbReference type="ARBA" id="ARBA00022448"/>
    </source>
</evidence>
<dbReference type="Pfam" id="PF03547">
    <property type="entry name" value="Mem_trans"/>
    <property type="match status" value="2"/>
</dbReference>
<feature type="transmembrane region" description="Helical" evidence="8">
    <location>
        <begin position="100"/>
        <end position="122"/>
    </location>
</feature>
<dbReference type="Proteomes" id="UP001060112">
    <property type="component" value="Chromosome"/>
</dbReference>